<accession>A0A1V8M962</accession>
<dbReference type="RefSeq" id="WP_080522671.1">
    <property type="nucleotide sequence ID" value="NZ_LPUF01000001.1"/>
</dbReference>
<dbReference type="Proteomes" id="UP000191980">
    <property type="component" value="Unassembled WGS sequence"/>
</dbReference>
<dbReference type="STRING" id="1420851.AU255_09510"/>
<sequence>MQKKYAGLKFCTRVILLAFCCAFSVYAVDSITFNVNQITADDWALKNAILTLSQLNQTPQISLASATLVLPSPLEHITSVSVQCQQIEWHENYLNCTRGLGRFHSKQFKTLAFDFSLQVNHDKSKLEINHLSLFGGQISIYAQENAEKWQVHIKAKNINLVDLNAMFVLDFAKITQGLVDFEIKLTGNHDIVQTLLVSAVMKNLSMHDESGGVASDNVMLVTELNAVKQKNGWQWHNNSRIQEGGLFVDPVFLQVDKNNLLALTANGFWQPDQKKIQIDMLTFEHPEAILLQGNARLNYHAGLSIEEAALSVHIAQLKSAAPVYLLPFLESGVFAGIDLTGSIDAELQLKLDSVSEVNIELKNLVLNAAEQGLYINQANAQINWAKHLSAIQASFINWQQLKIHAIPFQAGQLDFISFDRQLKLLKQADLAVLGGILSINNFSFAAVEINNDATVHFDGSINNLSLEKLSTALNWEPLSGTINGYIPSVRYEDKTLSLDGKLKMQVFDGEVSIKNLASSGLFSHLPQFHADIEFDNLDLGVITRKFNTGYIEGRLSGFVQNLYLENWQPVSFYAWLGTPEDDNSTHRISQKAVENIASIGGGGATDVLSRGFLGLFKTFGYNKLGFGCYLHQGVCQLMGVEAIDNGFYLIKGGGLPRIDIIGYNPRLDWNVLINRLKRITASDQVIIE</sequence>
<proteinExistence type="predicted"/>
<keyword evidence="3" id="KW-1185">Reference proteome</keyword>
<evidence type="ECO:0008006" key="4">
    <source>
        <dbReference type="Google" id="ProtNLM"/>
    </source>
</evidence>
<protein>
    <recommendedName>
        <fullName evidence="4">C4-dicarboxylate ABC transporter</fullName>
    </recommendedName>
</protein>
<comment type="caution">
    <text evidence="2">The sequence shown here is derived from an EMBL/GenBank/DDBJ whole genome shotgun (WGS) entry which is preliminary data.</text>
</comment>
<name>A0A1V8M962_9GAMM</name>
<evidence type="ECO:0000256" key="1">
    <source>
        <dbReference type="SAM" id="SignalP"/>
    </source>
</evidence>
<dbReference type="OrthoDB" id="6191549at2"/>
<feature type="chain" id="PRO_5012190072" description="C4-dicarboxylate ABC transporter" evidence="1">
    <location>
        <begin position="28"/>
        <end position="688"/>
    </location>
</feature>
<dbReference type="AlphaFoldDB" id="A0A1V8M962"/>
<gene>
    <name evidence="2" type="ORF">AU255_09510</name>
</gene>
<reference evidence="2 3" key="1">
    <citation type="submission" date="2015-12" db="EMBL/GenBank/DDBJ databases">
        <authorList>
            <person name="Shamseldin A."/>
            <person name="Moawad H."/>
            <person name="Abd El-Rahim W.M."/>
            <person name="Sadowsky M.J."/>
        </authorList>
    </citation>
    <scope>NUCLEOTIDE SEQUENCE [LARGE SCALE GENOMIC DNA]</scope>
    <source>
        <strain evidence="2 3">WF1</strain>
    </source>
</reference>
<organism evidence="2 3">
    <name type="scientific">Methyloprofundus sedimenti</name>
    <dbReference type="NCBI Taxonomy" id="1420851"/>
    <lineage>
        <taxon>Bacteria</taxon>
        <taxon>Pseudomonadati</taxon>
        <taxon>Pseudomonadota</taxon>
        <taxon>Gammaproteobacteria</taxon>
        <taxon>Methylococcales</taxon>
        <taxon>Methylococcaceae</taxon>
        <taxon>Methyloprofundus</taxon>
    </lineage>
</organism>
<keyword evidence="1" id="KW-0732">Signal</keyword>
<evidence type="ECO:0000313" key="2">
    <source>
        <dbReference type="EMBL" id="OQK18068.1"/>
    </source>
</evidence>
<evidence type="ECO:0000313" key="3">
    <source>
        <dbReference type="Proteomes" id="UP000191980"/>
    </source>
</evidence>
<feature type="signal peptide" evidence="1">
    <location>
        <begin position="1"/>
        <end position="27"/>
    </location>
</feature>
<dbReference type="EMBL" id="LPUF01000001">
    <property type="protein sequence ID" value="OQK18068.1"/>
    <property type="molecule type" value="Genomic_DNA"/>
</dbReference>